<accession>A0A1V3SXZ3</accession>
<feature type="compositionally biased region" description="Polar residues" evidence="1">
    <location>
        <begin position="1"/>
        <end position="10"/>
    </location>
</feature>
<evidence type="ECO:0000313" key="2">
    <source>
        <dbReference type="EMBL" id="OOH75061.1"/>
    </source>
</evidence>
<organism evidence="2 3">
    <name type="scientific">Leptospirillum ferriphilum</name>
    <dbReference type="NCBI Taxonomy" id="178606"/>
    <lineage>
        <taxon>Bacteria</taxon>
        <taxon>Pseudomonadati</taxon>
        <taxon>Nitrospirota</taxon>
        <taxon>Nitrospiria</taxon>
        <taxon>Nitrospirales</taxon>
        <taxon>Nitrospiraceae</taxon>
        <taxon>Leptospirillum</taxon>
    </lineage>
</organism>
<evidence type="ECO:0000313" key="3">
    <source>
        <dbReference type="Proteomes" id="UP000188586"/>
    </source>
</evidence>
<sequence>MNPQVPSFNSGRFPESETLDDRNPDLLFPLLAGMIDTSSGFRSEELCQRPAPPFDPLFGRPELLKEIAAHLQSRRKH</sequence>
<dbReference type="AlphaFoldDB" id="A0A1V3SXZ3"/>
<gene>
    <name evidence="2" type="ORF">BOX24_00555</name>
</gene>
<evidence type="ECO:0000256" key="1">
    <source>
        <dbReference type="SAM" id="MobiDB-lite"/>
    </source>
</evidence>
<proteinExistence type="predicted"/>
<dbReference type="EMBL" id="MPOJ01000002">
    <property type="protein sequence ID" value="OOH75061.1"/>
    <property type="molecule type" value="Genomic_DNA"/>
</dbReference>
<protein>
    <submittedName>
        <fullName evidence="2">Uncharacterized protein</fullName>
    </submittedName>
</protein>
<feature type="region of interest" description="Disordered" evidence="1">
    <location>
        <begin position="1"/>
        <end position="22"/>
    </location>
</feature>
<dbReference type="Proteomes" id="UP000188586">
    <property type="component" value="Unassembled WGS sequence"/>
</dbReference>
<name>A0A1V3SXZ3_9BACT</name>
<reference evidence="2 3" key="1">
    <citation type="submission" date="2016-11" db="EMBL/GenBank/DDBJ databases">
        <title>Comparative genomics of co-occurring bacteria in distinct bioleaching systems unravels niche-specific adaptation.</title>
        <authorList>
            <person name="Zhang X."/>
            <person name="Liu X."/>
            <person name="Yin H."/>
        </authorList>
    </citation>
    <scope>NUCLEOTIDE SEQUENCE [LARGE SCALE GENOMIC DNA]</scope>
    <source>
        <strain evidence="2 3">DX</strain>
    </source>
</reference>
<comment type="caution">
    <text evidence="2">The sequence shown here is derived from an EMBL/GenBank/DDBJ whole genome shotgun (WGS) entry which is preliminary data.</text>
</comment>